<organism evidence="1 2">
    <name type="scientific">Phytophthora lilii</name>
    <dbReference type="NCBI Taxonomy" id="2077276"/>
    <lineage>
        <taxon>Eukaryota</taxon>
        <taxon>Sar</taxon>
        <taxon>Stramenopiles</taxon>
        <taxon>Oomycota</taxon>
        <taxon>Peronosporomycetes</taxon>
        <taxon>Peronosporales</taxon>
        <taxon>Peronosporaceae</taxon>
        <taxon>Phytophthora</taxon>
    </lineage>
</organism>
<gene>
    <name evidence="1" type="ORF">Plil01_000289700</name>
</gene>
<comment type="caution">
    <text evidence="1">The sequence shown here is derived from an EMBL/GenBank/DDBJ whole genome shotgun (WGS) entry which is preliminary data.</text>
</comment>
<sequence>MSSRLLAKDNDKPRYLRQSTKIVVATKTPESSLPPGEAIPTRRHSHVSVMYGRMLETTEAEGVCKRLGMTKEDVRRLRRKFDEEDGMNTDTVTIRGFFHLINDDKSFKRSHMLTKELLRLANIEPELVYT</sequence>
<keyword evidence="2" id="KW-1185">Reference proteome</keyword>
<reference evidence="1" key="1">
    <citation type="submission" date="2023-04" db="EMBL/GenBank/DDBJ databases">
        <title>Phytophthora lilii NBRC 32176.</title>
        <authorList>
            <person name="Ichikawa N."/>
            <person name="Sato H."/>
            <person name="Tonouchi N."/>
        </authorList>
    </citation>
    <scope>NUCLEOTIDE SEQUENCE</scope>
    <source>
        <strain evidence="1">NBRC 32176</strain>
    </source>
</reference>
<evidence type="ECO:0000313" key="1">
    <source>
        <dbReference type="EMBL" id="GMF12263.1"/>
    </source>
</evidence>
<evidence type="ECO:0000313" key="2">
    <source>
        <dbReference type="Proteomes" id="UP001165083"/>
    </source>
</evidence>
<dbReference type="AlphaFoldDB" id="A0A9W6WGV2"/>
<accession>A0A9W6WGV2</accession>
<dbReference type="EMBL" id="BSXW01000111">
    <property type="protein sequence ID" value="GMF12263.1"/>
    <property type="molecule type" value="Genomic_DNA"/>
</dbReference>
<proteinExistence type="predicted"/>
<dbReference type="Proteomes" id="UP001165083">
    <property type="component" value="Unassembled WGS sequence"/>
</dbReference>
<name>A0A9W6WGV2_9STRA</name>
<protein>
    <submittedName>
        <fullName evidence="1">Unnamed protein product</fullName>
    </submittedName>
</protein>